<keyword evidence="2" id="KW-0695">RNA-directed DNA polymerase</keyword>
<reference evidence="2" key="1">
    <citation type="submission" date="2016-09" db="EMBL/GenBank/DDBJ databases">
        <title>Whole genome sequencing of Salmonella enterica.</title>
        <authorList>
            <person name="Bell R."/>
        </authorList>
    </citation>
    <scope>NUCLEOTIDE SEQUENCE [LARGE SCALE GENOMIC DNA]</scope>
    <source>
        <strain evidence="2">CFSAN044978</strain>
    </source>
</reference>
<dbReference type="InterPro" id="IPR000477">
    <property type="entry name" value="RT_dom"/>
</dbReference>
<dbReference type="PROSITE" id="PS50878">
    <property type="entry name" value="RT_POL"/>
    <property type="match status" value="1"/>
</dbReference>
<gene>
    <name evidence="2" type="ORF">A7T00_13050</name>
</gene>
<dbReference type="Pfam" id="PF00078">
    <property type="entry name" value="RVT_1"/>
    <property type="match status" value="1"/>
</dbReference>
<protein>
    <submittedName>
        <fullName evidence="2">Reverse transcriptase</fullName>
    </submittedName>
</protein>
<keyword evidence="2" id="KW-0808">Transferase</keyword>
<dbReference type="AlphaFoldDB" id="A0A1S0ZHG4"/>
<name>A0A1S0ZHG4_SALET</name>
<dbReference type="NCBIfam" id="NF041748">
    <property type="entry name" value="Drt3b"/>
    <property type="match status" value="1"/>
</dbReference>
<sequence length="672" mass="78511">MAIKKNIKLDKKDYLRALLCDTQPGDCPIIFSNDGLYINLTEHDRVCNDSLSFNPVSSFLKKIVNPNLDTSISVEKQAQAKKKQSSPFGYCIVKDAFSQRHLSLIHPRSQINYSEFYKNYSSVITLNTLKSNFSIRYPRKVANSFFLYENNASEKYKGEDIETTKDELMRKYSSSYFTYGGFNRIYKLFQSKMFINFEKRFSVMWMLDVSHCFDSIYTHSVSWALKNKSYIKKHVTHSNQFGQELDTLMQRSNNNETNGIPIGSEFSRVFAELIFQRIDCNIESCLLSEHGWANNKDYAILRYVDDFIVFCNSESNVEVITKIINVKLNEYNLQLNVNKLKKYSRPFCTSKTGLIIKVNELIRNLEVKLYEKNDGGFALNKIRSKHDLKIHIINHVKSICIENHVSYADVSSYIISSLSKRLISIIDILQIQKNKDDVEVKKRIKDLIFTITDIMLFFFSVNPTVSSSYKLSKTMVVVNNYLNEISSDYSSIFMTALVNTAETINFGENDNGLFIDDFISIEKVNLILAATFFGDNYLVSDSFFHGIIHKKKLDYFTIISLLFYFRNRRSFQKLKCIIEDKIKELLIPNMDLLQSSEKAHLFLDVMSCPFVSIDTRRFLYRKYLKNFEPNLNRSHLEIENDLQSLLQTYWFVKWDELDIVKMIEKKELKESY</sequence>
<dbReference type="RefSeq" id="WP_001642746.1">
    <property type="nucleotide sequence ID" value="NZ_QWDP01000007.1"/>
</dbReference>
<evidence type="ECO:0000313" key="2">
    <source>
        <dbReference type="EMBL" id="OHG66397.1"/>
    </source>
</evidence>
<dbReference type="CDD" id="cd01646">
    <property type="entry name" value="RT_Bac_retron_I"/>
    <property type="match status" value="1"/>
</dbReference>
<organism evidence="2">
    <name type="scientific">Salmonella enterica subsp. enterica serovar Saintpaul</name>
    <dbReference type="NCBI Taxonomy" id="90105"/>
    <lineage>
        <taxon>Bacteria</taxon>
        <taxon>Pseudomonadati</taxon>
        <taxon>Pseudomonadota</taxon>
        <taxon>Gammaproteobacteria</taxon>
        <taxon>Enterobacterales</taxon>
        <taxon>Enterobacteriaceae</taxon>
        <taxon>Salmonella</taxon>
    </lineage>
</organism>
<keyword evidence="2" id="KW-0548">Nucleotidyltransferase</keyword>
<feature type="domain" description="Reverse transcriptase" evidence="1">
    <location>
        <begin position="73"/>
        <end position="356"/>
    </location>
</feature>
<evidence type="ECO:0000259" key="1">
    <source>
        <dbReference type="PROSITE" id="PS50878"/>
    </source>
</evidence>
<proteinExistence type="predicted"/>
<dbReference type="GO" id="GO:0003964">
    <property type="term" value="F:RNA-directed DNA polymerase activity"/>
    <property type="evidence" value="ECO:0007669"/>
    <property type="project" value="UniProtKB-KW"/>
</dbReference>
<accession>A0A1S0ZHG4</accession>
<comment type="caution">
    <text evidence="2">The sequence shown here is derived from an EMBL/GenBank/DDBJ whole genome shotgun (WGS) entry which is preliminary data.</text>
</comment>
<dbReference type="EMBL" id="MLZC01000005">
    <property type="protein sequence ID" value="OHG66397.1"/>
    <property type="molecule type" value="Genomic_DNA"/>
</dbReference>